<dbReference type="Proteomes" id="UP000008783">
    <property type="component" value="Unassembled WGS sequence"/>
</dbReference>
<name>E3KT50_PUCGT</name>
<gene>
    <name evidence="1" type="ORF">PGTG_13664</name>
</gene>
<protein>
    <submittedName>
        <fullName evidence="1">Uncharacterized protein</fullName>
    </submittedName>
</protein>
<evidence type="ECO:0000313" key="2">
    <source>
        <dbReference type="Proteomes" id="UP000008783"/>
    </source>
</evidence>
<reference key="1">
    <citation type="submission" date="2007-01" db="EMBL/GenBank/DDBJ databases">
        <title>The Genome Sequence of Puccinia graminis f. sp. tritici Strain CRL 75-36-700-3.</title>
        <authorList>
            <consortium name="The Broad Institute Genome Sequencing Platform"/>
            <person name="Birren B."/>
            <person name="Lander E."/>
            <person name="Galagan J."/>
            <person name="Nusbaum C."/>
            <person name="Devon K."/>
            <person name="Cuomo C."/>
            <person name="Jaffe D."/>
            <person name="Butler J."/>
            <person name="Alvarez P."/>
            <person name="Gnerre S."/>
            <person name="Grabherr M."/>
            <person name="Mauceli E."/>
            <person name="Brockman W."/>
            <person name="Young S."/>
            <person name="LaButti K."/>
            <person name="Sykes S."/>
            <person name="DeCaprio D."/>
            <person name="Crawford M."/>
            <person name="Koehrsen M."/>
            <person name="Engels R."/>
            <person name="Montgomery P."/>
            <person name="Pearson M."/>
            <person name="Howarth C."/>
            <person name="Larson L."/>
            <person name="White J."/>
            <person name="Zeng Q."/>
            <person name="Kodira C."/>
            <person name="Yandava C."/>
            <person name="Alvarado L."/>
            <person name="O'Leary S."/>
            <person name="Szabo L."/>
            <person name="Dean R."/>
            <person name="Schein J."/>
        </authorList>
    </citation>
    <scope>NUCLEOTIDE SEQUENCE</scope>
    <source>
        <strain>CRL 75-36-700-3</strain>
    </source>
</reference>
<evidence type="ECO:0000313" key="1">
    <source>
        <dbReference type="EMBL" id="EFP87436.1"/>
    </source>
</evidence>
<keyword evidence="2" id="KW-1185">Reference proteome</keyword>
<dbReference type="InParanoid" id="E3KT50"/>
<dbReference type="KEGG" id="pgr:PGTG_13664"/>
<dbReference type="OrthoDB" id="2518872at2759"/>
<reference evidence="2" key="2">
    <citation type="journal article" date="2011" name="Proc. Natl. Acad. Sci. U.S.A.">
        <title>Obligate biotrophy features unraveled by the genomic analysis of rust fungi.</title>
        <authorList>
            <person name="Duplessis S."/>
            <person name="Cuomo C.A."/>
            <person name="Lin Y.-C."/>
            <person name="Aerts A."/>
            <person name="Tisserant E."/>
            <person name="Veneault-Fourrey C."/>
            <person name="Joly D.L."/>
            <person name="Hacquard S."/>
            <person name="Amselem J."/>
            <person name="Cantarel B.L."/>
            <person name="Chiu R."/>
            <person name="Coutinho P.M."/>
            <person name="Feau N."/>
            <person name="Field M."/>
            <person name="Frey P."/>
            <person name="Gelhaye E."/>
            <person name="Goldberg J."/>
            <person name="Grabherr M.G."/>
            <person name="Kodira C.D."/>
            <person name="Kohler A."/>
            <person name="Kuees U."/>
            <person name="Lindquist E.A."/>
            <person name="Lucas S.M."/>
            <person name="Mago R."/>
            <person name="Mauceli E."/>
            <person name="Morin E."/>
            <person name="Murat C."/>
            <person name="Pangilinan J.L."/>
            <person name="Park R."/>
            <person name="Pearson M."/>
            <person name="Quesneville H."/>
            <person name="Rouhier N."/>
            <person name="Sakthikumar S."/>
            <person name="Salamov A.A."/>
            <person name="Schmutz J."/>
            <person name="Selles B."/>
            <person name="Shapiro H."/>
            <person name="Tanguay P."/>
            <person name="Tuskan G.A."/>
            <person name="Henrissat B."/>
            <person name="Van de Peer Y."/>
            <person name="Rouze P."/>
            <person name="Ellis J.G."/>
            <person name="Dodds P.N."/>
            <person name="Schein J.E."/>
            <person name="Zhong S."/>
            <person name="Hamelin R.C."/>
            <person name="Grigoriev I.V."/>
            <person name="Szabo L.J."/>
            <person name="Martin F."/>
        </authorList>
    </citation>
    <scope>NUCLEOTIDE SEQUENCE [LARGE SCALE GENOMIC DNA]</scope>
    <source>
        <strain evidence="2">CRL 75-36-700-3 / race SCCL</strain>
    </source>
</reference>
<dbReference type="VEuPathDB" id="FungiDB:PGTG_13664"/>
<dbReference type="AlphaFoldDB" id="E3KT50"/>
<dbReference type="EMBL" id="DS178306">
    <property type="protein sequence ID" value="EFP87436.1"/>
    <property type="molecule type" value="Genomic_DNA"/>
</dbReference>
<dbReference type="HOGENOM" id="CLU_2293066_0_0_1"/>
<dbReference type="RefSeq" id="XP_003331855.1">
    <property type="nucleotide sequence ID" value="XM_003331807.1"/>
</dbReference>
<organism evidence="1 2">
    <name type="scientific">Puccinia graminis f. sp. tritici (strain CRL 75-36-700-3 / race SCCL)</name>
    <name type="common">Black stem rust fungus</name>
    <dbReference type="NCBI Taxonomy" id="418459"/>
    <lineage>
        <taxon>Eukaryota</taxon>
        <taxon>Fungi</taxon>
        <taxon>Dikarya</taxon>
        <taxon>Basidiomycota</taxon>
        <taxon>Pucciniomycotina</taxon>
        <taxon>Pucciniomycetes</taxon>
        <taxon>Pucciniales</taxon>
        <taxon>Pucciniaceae</taxon>
        <taxon>Puccinia</taxon>
    </lineage>
</organism>
<dbReference type="GeneID" id="10538165"/>
<accession>E3KT50</accession>
<sequence length="101" mass="11954">MSRFLGRFEAAADGEGADEEVLRNVEDMKGYEKKDWAELKKEMLEKWGQSKQRYREADLDRLAEEMAEKGRIQMREQYGNYQYPGSGKQTFIKAFSKEMRE</sequence>
<proteinExistence type="predicted"/>